<reference evidence="1 2" key="1">
    <citation type="submission" date="2019-05" db="EMBL/GenBank/DDBJ databases">
        <title>Another draft genome of Portunus trituberculatus and its Hox gene families provides insights of decapod evolution.</title>
        <authorList>
            <person name="Jeong J.-H."/>
            <person name="Song I."/>
            <person name="Kim S."/>
            <person name="Choi T."/>
            <person name="Kim D."/>
            <person name="Ryu S."/>
            <person name="Kim W."/>
        </authorList>
    </citation>
    <scope>NUCLEOTIDE SEQUENCE [LARGE SCALE GENOMIC DNA]</scope>
    <source>
        <tissue evidence="1">Muscle</tissue>
    </source>
</reference>
<dbReference type="AlphaFoldDB" id="A0A5B7JPA7"/>
<evidence type="ECO:0000313" key="2">
    <source>
        <dbReference type="Proteomes" id="UP000324222"/>
    </source>
</evidence>
<evidence type="ECO:0000313" key="1">
    <source>
        <dbReference type="EMBL" id="MPC96659.1"/>
    </source>
</evidence>
<dbReference type="EMBL" id="VSRR010106850">
    <property type="protein sequence ID" value="MPC96659.1"/>
    <property type="molecule type" value="Genomic_DNA"/>
</dbReference>
<name>A0A5B7JPA7_PORTR</name>
<sequence length="101" mass="11156">MYKLNHYVDKPYATKLETLPSVLSTSLKDTVEPVLACRSAIIHTQKHSLKEGQNAGVLATPFVYTTILRSLERDGGCAGSHDRCEYSQQTNCRATGEDDPL</sequence>
<keyword evidence="2" id="KW-1185">Reference proteome</keyword>
<accession>A0A5B7JPA7</accession>
<gene>
    <name evidence="1" type="ORF">E2C01_091930</name>
</gene>
<dbReference type="Proteomes" id="UP000324222">
    <property type="component" value="Unassembled WGS sequence"/>
</dbReference>
<organism evidence="1 2">
    <name type="scientific">Portunus trituberculatus</name>
    <name type="common">Swimming crab</name>
    <name type="synonym">Neptunus trituberculatus</name>
    <dbReference type="NCBI Taxonomy" id="210409"/>
    <lineage>
        <taxon>Eukaryota</taxon>
        <taxon>Metazoa</taxon>
        <taxon>Ecdysozoa</taxon>
        <taxon>Arthropoda</taxon>
        <taxon>Crustacea</taxon>
        <taxon>Multicrustacea</taxon>
        <taxon>Malacostraca</taxon>
        <taxon>Eumalacostraca</taxon>
        <taxon>Eucarida</taxon>
        <taxon>Decapoda</taxon>
        <taxon>Pleocyemata</taxon>
        <taxon>Brachyura</taxon>
        <taxon>Eubrachyura</taxon>
        <taxon>Portunoidea</taxon>
        <taxon>Portunidae</taxon>
        <taxon>Portuninae</taxon>
        <taxon>Portunus</taxon>
    </lineage>
</organism>
<proteinExistence type="predicted"/>
<comment type="caution">
    <text evidence="1">The sequence shown here is derived from an EMBL/GenBank/DDBJ whole genome shotgun (WGS) entry which is preliminary data.</text>
</comment>
<protein>
    <submittedName>
        <fullName evidence="1">Uncharacterized protein</fullName>
    </submittedName>
</protein>